<reference evidence="2" key="1">
    <citation type="submission" date="2021-02" db="EMBL/GenBank/DDBJ databases">
        <authorList>
            <person name="Dougan E. K."/>
            <person name="Rhodes N."/>
            <person name="Thang M."/>
            <person name="Chan C."/>
        </authorList>
    </citation>
    <scope>NUCLEOTIDE SEQUENCE</scope>
</reference>
<feature type="compositionally biased region" description="Low complexity" evidence="1">
    <location>
        <begin position="277"/>
        <end position="289"/>
    </location>
</feature>
<proteinExistence type="predicted"/>
<feature type="compositionally biased region" description="Polar residues" evidence="1">
    <location>
        <begin position="303"/>
        <end position="314"/>
    </location>
</feature>
<name>A0A813EAD9_POLGL</name>
<dbReference type="PANTHER" id="PTHR23105">
    <property type="entry name" value="RIBOSOMAL PROTEIN L7AE FAMILY MEMBER"/>
    <property type="match status" value="1"/>
</dbReference>
<dbReference type="CDD" id="cd00403">
    <property type="entry name" value="Ribosomal_L1"/>
    <property type="match status" value="1"/>
</dbReference>
<feature type="region of interest" description="Disordered" evidence="1">
    <location>
        <begin position="277"/>
        <end position="380"/>
    </location>
</feature>
<dbReference type="OMA" id="FMEIRCI"/>
<comment type="caution">
    <text evidence="2">The sequence shown here is derived from an EMBL/GenBank/DDBJ whole genome shotgun (WGS) entry which is preliminary data.</text>
</comment>
<evidence type="ECO:0008006" key="4">
    <source>
        <dbReference type="Google" id="ProtNLM"/>
    </source>
</evidence>
<organism evidence="2 3">
    <name type="scientific">Polarella glacialis</name>
    <name type="common">Dinoflagellate</name>
    <dbReference type="NCBI Taxonomy" id="89957"/>
    <lineage>
        <taxon>Eukaryota</taxon>
        <taxon>Sar</taxon>
        <taxon>Alveolata</taxon>
        <taxon>Dinophyceae</taxon>
        <taxon>Suessiales</taxon>
        <taxon>Suessiaceae</taxon>
        <taxon>Polarella</taxon>
    </lineage>
</organism>
<dbReference type="GO" id="GO:0003723">
    <property type="term" value="F:RNA binding"/>
    <property type="evidence" value="ECO:0007669"/>
    <property type="project" value="InterPro"/>
</dbReference>
<evidence type="ECO:0000256" key="1">
    <source>
        <dbReference type="SAM" id="MobiDB-lite"/>
    </source>
</evidence>
<dbReference type="OrthoDB" id="10251727at2759"/>
<accession>A0A813EAD9</accession>
<dbReference type="InterPro" id="IPR050257">
    <property type="entry name" value="eL8/uL1-like"/>
</dbReference>
<feature type="compositionally biased region" description="Basic residues" evidence="1">
    <location>
        <begin position="370"/>
        <end position="380"/>
    </location>
</feature>
<feature type="region of interest" description="Disordered" evidence="1">
    <location>
        <begin position="1"/>
        <end position="20"/>
    </location>
</feature>
<dbReference type="InterPro" id="IPR016095">
    <property type="entry name" value="Ribosomal_uL1_3-a/b-sand"/>
</dbReference>
<protein>
    <recommendedName>
        <fullName evidence="4">Ribosomal protein</fullName>
    </recommendedName>
</protein>
<dbReference type="Gene3D" id="3.40.50.790">
    <property type="match status" value="1"/>
</dbReference>
<evidence type="ECO:0000313" key="2">
    <source>
        <dbReference type="EMBL" id="CAE8595887.1"/>
    </source>
</evidence>
<dbReference type="Proteomes" id="UP000654075">
    <property type="component" value="Unassembled WGS sequence"/>
</dbReference>
<feature type="compositionally biased region" description="Acidic residues" evidence="1">
    <location>
        <begin position="327"/>
        <end position="336"/>
    </location>
</feature>
<dbReference type="Pfam" id="PF00687">
    <property type="entry name" value="Ribosomal_L1"/>
    <property type="match status" value="1"/>
</dbReference>
<feature type="compositionally biased region" description="Low complexity" evidence="1">
    <location>
        <begin position="357"/>
        <end position="369"/>
    </location>
</feature>
<keyword evidence="3" id="KW-1185">Reference proteome</keyword>
<gene>
    <name evidence="2" type="ORF">PGLA1383_LOCUS14373</name>
</gene>
<evidence type="ECO:0000313" key="3">
    <source>
        <dbReference type="Proteomes" id="UP000654075"/>
    </source>
</evidence>
<dbReference type="InterPro" id="IPR023674">
    <property type="entry name" value="Ribosomal_uL1-like"/>
</dbReference>
<dbReference type="Gene3D" id="3.30.190.20">
    <property type="match status" value="1"/>
</dbReference>
<dbReference type="EMBL" id="CAJNNV010008201">
    <property type="protein sequence ID" value="CAE8595887.1"/>
    <property type="molecule type" value="Genomic_DNA"/>
</dbReference>
<dbReference type="SUPFAM" id="SSF56808">
    <property type="entry name" value="Ribosomal protein L1"/>
    <property type="match status" value="1"/>
</dbReference>
<dbReference type="AlphaFoldDB" id="A0A813EAD9"/>
<dbReference type="InterPro" id="IPR028364">
    <property type="entry name" value="Ribosomal_uL1/biogenesis"/>
</dbReference>
<sequence>MAAEAVPKASETEGETPNDDVRVKKAMLQKAVKALVQVIAKKSANANPLFDSSSETMTLQLTLTKIPERRVDRPVIIRLPHPMYDAKSEVCFICKDPQKKYKELLLTKHPVPGLTKVIGVTKLKKNYKEPKDKRALCDSFDLFLCDKRVVEMMPKVLGVVFYKKKLKPPIPVHIKEGLEDPKLEIEKAISGTCFRLPSGPCVGVKFGRCSMPEEHLAANAAAVIATSIKLLNRSGILLQSISVQATGCPALPVWRRPAPPGSKLDLKKYRADAASSAASDTGASGISDSEITGSDITSDAGETLSTRDTVSEVDTASDIGTAGETLSEMDSEDDDVSMAKEDLPLLQGLKSKKRKLGGSAPAAAVAAPPKKAKKMKGKAA</sequence>